<keyword evidence="1" id="KW-0812">Transmembrane</keyword>
<protein>
    <recommendedName>
        <fullName evidence="4">Transmembrane protein</fullName>
    </recommendedName>
</protein>
<keyword evidence="1" id="KW-1133">Transmembrane helix</keyword>
<evidence type="ECO:0000313" key="2">
    <source>
        <dbReference type="EMBL" id="CAI8605883.1"/>
    </source>
</evidence>
<feature type="transmembrane region" description="Helical" evidence="1">
    <location>
        <begin position="119"/>
        <end position="137"/>
    </location>
</feature>
<sequence>MSNNNTFSLISCDKLDRVANWVGSNVASAFFASLECFSFINLSTTDTEEDNINDDDRPLMLTKPVSHLPFEGPTKTLVLKSELHSLSLCIPLNSLMGFVIGTVYVHWVFSFWFFHEKNLVFFVLVCVKFVGSCYILFDVNAIGDENDHGNSE</sequence>
<dbReference type="EMBL" id="OX451738">
    <property type="protein sequence ID" value="CAI8605883.1"/>
    <property type="molecule type" value="Genomic_DNA"/>
</dbReference>
<keyword evidence="1" id="KW-0472">Membrane</keyword>
<dbReference type="PANTHER" id="PTHR34061:SF11">
    <property type="entry name" value="PROTEIN, PUTATIVE-RELATED"/>
    <property type="match status" value="1"/>
</dbReference>
<dbReference type="PANTHER" id="PTHR34061">
    <property type="entry name" value="PROTEIN, PUTATIVE-RELATED"/>
    <property type="match status" value="1"/>
</dbReference>
<gene>
    <name evidence="2" type="ORF">VFH_III203360</name>
</gene>
<reference evidence="2 3" key="1">
    <citation type="submission" date="2023-01" db="EMBL/GenBank/DDBJ databases">
        <authorList>
            <person name="Kreplak J."/>
        </authorList>
    </citation>
    <scope>NUCLEOTIDE SEQUENCE [LARGE SCALE GENOMIC DNA]</scope>
</reference>
<organism evidence="2 3">
    <name type="scientific">Vicia faba</name>
    <name type="common">Broad bean</name>
    <name type="synonym">Faba vulgaris</name>
    <dbReference type="NCBI Taxonomy" id="3906"/>
    <lineage>
        <taxon>Eukaryota</taxon>
        <taxon>Viridiplantae</taxon>
        <taxon>Streptophyta</taxon>
        <taxon>Embryophyta</taxon>
        <taxon>Tracheophyta</taxon>
        <taxon>Spermatophyta</taxon>
        <taxon>Magnoliopsida</taxon>
        <taxon>eudicotyledons</taxon>
        <taxon>Gunneridae</taxon>
        <taxon>Pentapetalae</taxon>
        <taxon>rosids</taxon>
        <taxon>fabids</taxon>
        <taxon>Fabales</taxon>
        <taxon>Fabaceae</taxon>
        <taxon>Papilionoideae</taxon>
        <taxon>50 kb inversion clade</taxon>
        <taxon>NPAAA clade</taxon>
        <taxon>Hologalegina</taxon>
        <taxon>IRL clade</taxon>
        <taxon>Fabeae</taxon>
        <taxon>Vicia</taxon>
    </lineage>
</organism>
<keyword evidence="3" id="KW-1185">Reference proteome</keyword>
<evidence type="ECO:0000256" key="1">
    <source>
        <dbReference type="SAM" id="Phobius"/>
    </source>
</evidence>
<accession>A0AAV1A8P6</accession>
<feature type="transmembrane region" description="Helical" evidence="1">
    <location>
        <begin position="90"/>
        <end position="113"/>
    </location>
</feature>
<name>A0AAV1A8P6_VICFA</name>
<proteinExistence type="predicted"/>
<evidence type="ECO:0000313" key="3">
    <source>
        <dbReference type="Proteomes" id="UP001157006"/>
    </source>
</evidence>
<evidence type="ECO:0008006" key="4">
    <source>
        <dbReference type="Google" id="ProtNLM"/>
    </source>
</evidence>
<dbReference type="Proteomes" id="UP001157006">
    <property type="component" value="Chromosome 3"/>
</dbReference>
<dbReference type="AlphaFoldDB" id="A0AAV1A8P6"/>